<dbReference type="InterPro" id="IPR017896">
    <property type="entry name" value="4Fe4S_Fe-S-bd"/>
</dbReference>
<feature type="transmembrane region" description="Helical" evidence="7">
    <location>
        <begin position="124"/>
        <end position="142"/>
    </location>
</feature>
<dbReference type="AlphaFoldDB" id="A0A194AGG2"/>
<dbReference type="PROSITE" id="PS00198">
    <property type="entry name" value="4FE4S_FER_1"/>
    <property type="match status" value="1"/>
</dbReference>
<dbReference type="Pfam" id="PF12837">
    <property type="entry name" value="Fer4_6"/>
    <property type="match status" value="1"/>
</dbReference>
<dbReference type="InterPro" id="IPR017900">
    <property type="entry name" value="4Fe4S_Fe_S_CS"/>
</dbReference>
<comment type="caution">
    <text evidence="9">The sequence shown here is derived from an EMBL/GenBank/DDBJ whole genome shotgun (WGS) entry which is preliminary data.</text>
</comment>
<evidence type="ECO:0000256" key="7">
    <source>
        <dbReference type="SAM" id="Phobius"/>
    </source>
</evidence>
<evidence type="ECO:0000256" key="2">
    <source>
        <dbReference type="ARBA" id="ARBA00022485"/>
    </source>
</evidence>
<dbReference type="GO" id="GO:0051539">
    <property type="term" value="F:4 iron, 4 sulfur cluster binding"/>
    <property type="evidence" value="ECO:0007669"/>
    <property type="project" value="UniProtKB-KW"/>
</dbReference>
<dbReference type="Pfam" id="PF12801">
    <property type="entry name" value="Fer4_5"/>
    <property type="match status" value="3"/>
</dbReference>
<sequence>MTRRIVQILATFITNAYWLFPLGPLGIYTGKLKSVCVPGLNCWSCPAAVGGCPVGAIQNFLASIRLTWASGQYRFGLYVVGFLGIIGSLVGRMPCGWLCPFGLFQDLMHKIPSPKYGIWKPLTWIKYAILALFVIILPLVVVDEFGFGSTWFCKYICPAGTLEAGIPLLAMRPDLRALVGGLFFNKMTILILLLIWMVVTSRPFCRTMCPLGAIYSLFNKVSLFTMHWDKDACTHCKACEAICPMGVSFYETPNSLECIRCLKCYQACKFDAISFEIKGIDQPGLARNQDRRPASLS</sequence>
<dbReference type="Gene3D" id="3.30.70.20">
    <property type="match status" value="1"/>
</dbReference>
<keyword evidence="6" id="KW-0411">Iron-sulfur</keyword>
<dbReference type="PANTHER" id="PTHR30176:SF3">
    <property type="entry name" value="FERREDOXIN-TYPE PROTEIN NAPH"/>
    <property type="match status" value="1"/>
</dbReference>
<dbReference type="InterPro" id="IPR051684">
    <property type="entry name" value="Electron_Trans/Redox"/>
</dbReference>
<keyword evidence="10" id="KW-1185">Reference proteome</keyword>
<keyword evidence="5" id="KW-0408">Iron</keyword>
<evidence type="ECO:0000256" key="1">
    <source>
        <dbReference type="ARBA" id="ARBA00022448"/>
    </source>
</evidence>
<evidence type="ECO:0000259" key="8">
    <source>
        <dbReference type="PROSITE" id="PS51379"/>
    </source>
</evidence>
<feature type="transmembrane region" description="Helical" evidence="7">
    <location>
        <begin position="177"/>
        <end position="199"/>
    </location>
</feature>
<gene>
    <name evidence="9" type="ORF">DPF_1882</name>
</gene>
<protein>
    <submittedName>
        <fullName evidence="9">(4Fe-4S)-binding protein</fullName>
    </submittedName>
</protein>
<feature type="domain" description="4Fe-4S ferredoxin-type" evidence="8">
    <location>
        <begin position="224"/>
        <end position="253"/>
    </location>
</feature>
<dbReference type="RefSeq" id="WP_069859424.1">
    <property type="nucleotide sequence ID" value="NZ_BDFE01000017.1"/>
</dbReference>
<dbReference type="GO" id="GO:0046872">
    <property type="term" value="F:metal ion binding"/>
    <property type="evidence" value="ECO:0007669"/>
    <property type="project" value="UniProtKB-KW"/>
</dbReference>
<dbReference type="OrthoDB" id="9784262at2"/>
<keyword evidence="1" id="KW-0813">Transport</keyword>
<dbReference type="EMBL" id="BDFE01000017">
    <property type="protein sequence ID" value="GAU09162.1"/>
    <property type="molecule type" value="Genomic_DNA"/>
</dbReference>
<evidence type="ECO:0000256" key="6">
    <source>
        <dbReference type="ARBA" id="ARBA00023014"/>
    </source>
</evidence>
<dbReference type="PROSITE" id="PS51379">
    <property type="entry name" value="4FE4S_FER_2"/>
    <property type="match status" value="2"/>
</dbReference>
<feature type="domain" description="4Fe-4S ferredoxin-type" evidence="8">
    <location>
        <begin position="254"/>
        <end position="278"/>
    </location>
</feature>
<dbReference type="Proteomes" id="UP000095200">
    <property type="component" value="Unassembled WGS sequence"/>
</dbReference>
<keyword evidence="7" id="KW-0812">Transmembrane</keyword>
<dbReference type="SUPFAM" id="SSF54862">
    <property type="entry name" value="4Fe-4S ferredoxins"/>
    <property type="match status" value="1"/>
</dbReference>
<name>A0A194AGG2_9BACT</name>
<dbReference type="PANTHER" id="PTHR30176">
    <property type="entry name" value="FERREDOXIN-TYPE PROTEIN NAPH"/>
    <property type="match status" value="1"/>
</dbReference>
<organism evidence="9 10">
    <name type="scientific">Desulfoplanes formicivorans</name>
    <dbReference type="NCBI Taxonomy" id="1592317"/>
    <lineage>
        <taxon>Bacteria</taxon>
        <taxon>Pseudomonadati</taxon>
        <taxon>Thermodesulfobacteriota</taxon>
        <taxon>Desulfovibrionia</taxon>
        <taxon>Desulfovibrionales</taxon>
        <taxon>Desulfoplanaceae</taxon>
        <taxon>Desulfoplanes</taxon>
    </lineage>
</organism>
<keyword evidence="7" id="KW-0472">Membrane</keyword>
<evidence type="ECO:0000256" key="5">
    <source>
        <dbReference type="ARBA" id="ARBA00023004"/>
    </source>
</evidence>
<keyword evidence="2" id="KW-0004">4Fe-4S</keyword>
<proteinExistence type="predicted"/>
<reference evidence="10" key="1">
    <citation type="submission" date="2016-06" db="EMBL/GenBank/DDBJ databases">
        <title>Draft genome sequence of Desulfoplanes formicivorans strain Pf12B.</title>
        <authorList>
            <person name="Watanabe M."/>
            <person name="Kojima H."/>
            <person name="Fukui M."/>
        </authorList>
    </citation>
    <scope>NUCLEOTIDE SEQUENCE [LARGE SCALE GENOMIC DNA]</scope>
    <source>
        <strain evidence="10">Pf12B</strain>
    </source>
</reference>
<evidence type="ECO:0000256" key="4">
    <source>
        <dbReference type="ARBA" id="ARBA00022982"/>
    </source>
</evidence>
<evidence type="ECO:0000256" key="3">
    <source>
        <dbReference type="ARBA" id="ARBA00022723"/>
    </source>
</evidence>
<keyword evidence="3" id="KW-0479">Metal-binding</keyword>
<dbReference type="STRING" id="1592317.DPF_1882"/>
<evidence type="ECO:0000313" key="9">
    <source>
        <dbReference type="EMBL" id="GAU09162.1"/>
    </source>
</evidence>
<dbReference type="GO" id="GO:0005886">
    <property type="term" value="C:plasma membrane"/>
    <property type="evidence" value="ECO:0007669"/>
    <property type="project" value="TreeGrafter"/>
</dbReference>
<evidence type="ECO:0000313" key="10">
    <source>
        <dbReference type="Proteomes" id="UP000095200"/>
    </source>
</evidence>
<keyword evidence="7" id="KW-1133">Transmembrane helix</keyword>
<keyword evidence="4" id="KW-0249">Electron transport</keyword>
<feature type="transmembrane region" description="Helical" evidence="7">
    <location>
        <begin position="75"/>
        <end position="103"/>
    </location>
</feature>
<accession>A0A194AGG2</accession>